<keyword evidence="4" id="KW-1185">Reference proteome</keyword>
<evidence type="ECO:0000313" key="4">
    <source>
        <dbReference type="Proteomes" id="UP001295423"/>
    </source>
</evidence>
<comment type="caution">
    <text evidence="3">The sequence shown here is derived from an EMBL/GenBank/DDBJ whole genome shotgun (WGS) entry which is preliminary data.</text>
</comment>
<feature type="region of interest" description="Disordered" evidence="1">
    <location>
        <begin position="417"/>
        <end position="440"/>
    </location>
</feature>
<feature type="signal peptide" evidence="2">
    <location>
        <begin position="1"/>
        <end position="23"/>
    </location>
</feature>
<keyword evidence="2" id="KW-0732">Signal</keyword>
<evidence type="ECO:0008006" key="5">
    <source>
        <dbReference type="Google" id="ProtNLM"/>
    </source>
</evidence>
<evidence type="ECO:0000256" key="2">
    <source>
        <dbReference type="SAM" id="SignalP"/>
    </source>
</evidence>
<evidence type="ECO:0000256" key="1">
    <source>
        <dbReference type="SAM" id="MobiDB-lite"/>
    </source>
</evidence>
<organism evidence="3 4">
    <name type="scientific">Cylindrotheca closterium</name>
    <dbReference type="NCBI Taxonomy" id="2856"/>
    <lineage>
        <taxon>Eukaryota</taxon>
        <taxon>Sar</taxon>
        <taxon>Stramenopiles</taxon>
        <taxon>Ochrophyta</taxon>
        <taxon>Bacillariophyta</taxon>
        <taxon>Bacillariophyceae</taxon>
        <taxon>Bacillariophycidae</taxon>
        <taxon>Bacillariales</taxon>
        <taxon>Bacillariaceae</taxon>
        <taxon>Cylindrotheca</taxon>
    </lineage>
</organism>
<gene>
    <name evidence="3" type="ORF">CYCCA115_LOCUS12360</name>
</gene>
<feature type="compositionally biased region" description="Polar residues" evidence="1">
    <location>
        <begin position="418"/>
        <end position="440"/>
    </location>
</feature>
<reference evidence="3" key="1">
    <citation type="submission" date="2023-08" db="EMBL/GenBank/DDBJ databases">
        <authorList>
            <person name="Audoor S."/>
            <person name="Bilcke G."/>
        </authorList>
    </citation>
    <scope>NUCLEOTIDE SEQUENCE</scope>
</reference>
<dbReference type="EMBL" id="CAKOGP040001759">
    <property type="protein sequence ID" value="CAJ1949977.1"/>
    <property type="molecule type" value="Genomic_DNA"/>
</dbReference>
<evidence type="ECO:0000313" key="3">
    <source>
        <dbReference type="EMBL" id="CAJ1949977.1"/>
    </source>
</evidence>
<feature type="chain" id="PRO_5042195603" description="Protein xylosyltransferase" evidence="2">
    <location>
        <begin position="24"/>
        <end position="440"/>
    </location>
</feature>
<name>A0AAD2FQY6_9STRA</name>
<proteinExistence type="predicted"/>
<protein>
    <recommendedName>
        <fullName evidence="5">Protein xylosyltransferase</fullName>
    </recommendedName>
</protein>
<dbReference type="Proteomes" id="UP001295423">
    <property type="component" value="Unassembled WGS sequence"/>
</dbReference>
<dbReference type="AlphaFoldDB" id="A0AAD2FQY6"/>
<sequence length="440" mass="51070">MQSNGERRSLVIRLIFFLTLAYAVQHQSKLLKSIGVFQESSSPNTNQAEVPWNHNVDGETIKTVENFKNAAREDTDSKALNGDGEPARLENKLKSLGNQVVTTITDDGQLLTTTPHHPPSQQPPCALLFFGLIKDFVELALPAIRRHILQPNPQCDVFLHTYNITVTRISRRNLEQAFTVQTEEAYHLTNHVAFDTEWTFEDEHAKFLRRTRRLYHREWGACCKSHDNMIKQWHSIKRVWDLMVDHEKGKLLNINNQGSETKKHDYYYEQIGLFRSDVFYTSPIDIFDSNATLPNFASYKGYNDRLFYGQRQYAQVWADRFSFAPIFEKQYMVSSITRGKKRGYHSESFLFHLLNHYKVPVELQNICVWRIRTGARLTVEDCTRESNWFSKDDISKYLPRGYTIQVVEDVKKLRNGKNKTSSSLLGFPQPDNNGNVNIIP</sequence>
<accession>A0AAD2FQY6</accession>